<comment type="caution">
    <text evidence="2">The sequence shown here is derived from an EMBL/GenBank/DDBJ whole genome shotgun (WGS) entry which is preliminary data.</text>
</comment>
<reference evidence="2 3" key="1">
    <citation type="journal article" date="2016" name="Nat. Commun.">
        <title>Thousands of microbial genomes shed light on interconnected biogeochemical processes in an aquifer system.</title>
        <authorList>
            <person name="Anantharaman K."/>
            <person name="Brown C.T."/>
            <person name="Hug L.A."/>
            <person name="Sharon I."/>
            <person name="Castelle C.J."/>
            <person name="Probst A.J."/>
            <person name="Thomas B.C."/>
            <person name="Singh A."/>
            <person name="Wilkins M.J."/>
            <person name="Karaoz U."/>
            <person name="Brodie E.L."/>
            <person name="Williams K.H."/>
            <person name="Hubbard S.S."/>
            <person name="Banfield J.F."/>
        </authorList>
    </citation>
    <scope>NUCLEOTIDE SEQUENCE [LARGE SCALE GENOMIC DNA]</scope>
</reference>
<gene>
    <name evidence="2" type="ORF">A2744_02080</name>
</gene>
<protein>
    <submittedName>
        <fullName evidence="2">Uncharacterized protein</fullName>
    </submittedName>
</protein>
<dbReference type="Proteomes" id="UP000178240">
    <property type="component" value="Unassembled WGS sequence"/>
</dbReference>
<proteinExistence type="predicted"/>
<evidence type="ECO:0000313" key="3">
    <source>
        <dbReference type="Proteomes" id="UP000178240"/>
    </source>
</evidence>
<dbReference type="STRING" id="1797535.A2744_02080"/>
<dbReference type="EMBL" id="MHIE01000019">
    <property type="protein sequence ID" value="OGY45453.1"/>
    <property type="molecule type" value="Genomic_DNA"/>
</dbReference>
<keyword evidence="1" id="KW-0472">Membrane</keyword>
<evidence type="ECO:0000256" key="1">
    <source>
        <dbReference type="SAM" id="Phobius"/>
    </source>
</evidence>
<dbReference type="AlphaFoldDB" id="A0A1G1XZC0"/>
<sequence length="471" mass="52090">MRLIHKTKKQSAPKNRGAILIMTLVFATIFVFIAGGLLSLVNQQKKLNLQKKSQAQALQIAEAGANYYRWHLAHAVEDYADGTGQTDCDPCGPYLHAYYDPSGGLLGYFELIITPPDPSYPGSTIVKVKSTGWTTDHPNTKRYVAVSLGRPSLARFTTVVHDNISYGIGSETFGPVHANGGVKFDGVAHNLITSALEEYWYESAWRDGVWTSQPDENEVFLAGKNFPVPIIDFAGFTQNLSIMEENADSEGILLDPSGFEGYHIQFLGNGNFRYRIVESKTSSCDGEPTGGINAYSGQWINGTIPDNGIIFVKDNVWVDGQINGDRVTVVAAKEPLATGNADIFLNNDLLYTDKNGLDTVGLIAQRHAIIGLYSEDDLEIDAILIAKNGRRYRPDYDSVFTCGPTAIRNQFTIYGSTITYLTPYMSSGSSGYQNRNYIYDPNTLYAPPPFFPTTGEYDFISWEEILKDETY</sequence>
<organism evidence="2 3">
    <name type="scientific">Candidatus Buchananbacteria bacterium RIFCSPHIGHO2_01_FULL_44_11</name>
    <dbReference type="NCBI Taxonomy" id="1797535"/>
    <lineage>
        <taxon>Bacteria</taxon>
        <taxon>Candidatus Buchananiibacteriota</taxon>
    </lineage>
</organism>
<feature type="transmembrane region" description="Helical" evidence="1">
    <location>
        <begin position="20"/>
        <end position="41"/>
    </location>
</feature>
<name>A0A1G1XZC0_9BACT</name>
<accession>A0A1G1XZC0</accession>
<keyword evidence="1" id="KW-1133">Transmembrane helix</keyword>
<keyword evidence="1" id="KW-0812">Transmembrane</keyword>
<evidence type="ECO:0000313" key="2">
    <source>
        <dbReference type="EMBL" id="OGY45453.1"/>
    </source>
</evidence>